<dbReference type="VEuPathDB" id="FungiDB:VP01_3476g1"/>
<evidence type="ECO:0000313" key="3">
    <source>
        <dbReference type="Proteomes" id="UP000037035"/>
    </source>
</evidence>
<accession>A0A0L6UVZ4</accession>
<evidence type="ECO:0000313" key="2">
    <source>
        <dbReference type="EMBL" id="KNZ52703.1"/>
    </source>
</evidence>
<gene>
    <name evidence="2" type="ORF">VP01_3476g1</name>
</gene>
<name>A0A0L6UVZ4_9BASI</name>
<dbReference type="AlphaFoldDB" id="A0A0L6UVZ4"/>
<keyword evidence="3" id="KW-1185">Reference proteome</keyword>
<feature type="compositionally biased region" description="Polar residues" evidence="1">
    <location>
        <begin position="230"/>
        <end position="241"/>
    </location>
</feature>
<dbReference type="Proteomes" id="UP000037035">
    <property type="component" value="Unassembled WGS sequence"/>
</dbReference>
<dbReference type="OrthoDB" id="4951733at2759"/>
<proteinExistence type="predicted"/>
<dbReference type="EMBL" id="LAVV01008475">
    <property type="protein sequence ID" value="KNZ52703.1"/>
    <property type="molecule type" value="Genomic_DNA"/>
</dbReference>
<feature type="compositionally biased region" description="Polar residues" evidence="1">
    <location>
        <begin position="250"/>
        <end position="261"/>
    </location>
</feature>
<feature type="region of interest" description="Disordered" evidence="1">
    <location>
        <begin position="224"/>
        <end position="263"/>
    </location>
</feature>
<reference evidence="2 3" key="1">
    <citation type="submission" date="2015-08" db="EMBL/GenBank/DDBJ databases">
        <title>Next Generation Sequencing and Analysis of the Genome of Puccinia sorghi L Schw, the Causal Agent of Maize Common Rust.</title>
        <authorList>
            <person name="Rochi L."/>
            <person name="Burguener G."/>
            <person name="Darino M."/>
            <person name="Turjanski A."/>
            <person name="Kreff E."/>
            <person name="Dieguez M.J."/>
            <person name="Sacco F."/>
        </authorList>
    </citation>
    <scope>NUCLEOTIDE SEQUENCE [LARGE SCALE GENOMIC DNA]</scope>
    <source>
        <strain evidence="2 3">RO10H11247</strain>
    </source>
</reference>
<evidence type="ECO:0000256" key="1">
    <source>
        <dbReference type="SAM" id="MobiDB-lite"/>
    </source>
</evidence>
<organism evidence="2 3">
    <name type="scientific">Puccinia sorghi</name>
    <dbReference type="NCBI Taxonomy" id="27349"/>
    <lineage>
        <taxon>Eukaryota</taxon>
        <taxon>Fungi</taxon>
        <taxon>Dikarya</taxon>
        <taxon>Basidiomycota</taxon>
        <taxon>Pucciniomycotina</taxon>
        <taxon>Pucciniomycetes</taxon>
        <taxon>Pucciniales</taxon>
        <taxon>Pucciniaceae</taxon>
        <taxon>Puccinia</taxon>
    </lineage>
</organism>
<sequence>MPPGSTQQQFYHSGKKNCLWLSSWHSAEATSEISSCRLGSKNSKPPIPQPNHPINIEEIKINNPKDFSSSNEQIWVWNHLKLVTCPSPTQNDLFHPLSRITGFLNAASGAGYDSPINGRKLFRNLQRLHSQTTKMRSSNCCPSQKWTPISKMDSVTHNNVINSENQFSIFESSSCIDLPQDTLAYLILFELRAPLHHIKRQIMNSDKDLKVEFASLYAGKNKKFKKSMRGSKTSQNNNQKGSRCMEDYQSPKQDSNHSSDSCWHLHHKKAPDWWRESQERWKSNKDKNQVNYYMSLMTLWINHGDPKLWVDHDVIKTGKHDVNLPIKGSGEVNLQWDYHNCWCLLYYHLSITD</sequence>
<comment type="caution">
    <text evidence="2">The sequence shown here is derived from an EMBL/GenBank/DDBJ whole genome shotgun (WGS) entry which is preliminary data.</text>
</comment>
<protein>
    <submittedName>
        <fullName evidence="2">Uncharacterized protein</fullName>
    </submittedName>
</protein>